<evidence type="ECO:0000313" key="2">
    <source>
        <dbReference type="EMBL" id="QLH79020.1"/>
    </source>
</evidence>
<reference evidence="2 3" key="1">
    <citation type="submission" date="2020-07" db="EMBL/GenBank/DDBJ databases">
        <title>Halosimplex pelagicum sp. nov. and Halosimplex rubrum sp. nov., isolated from salted brown alga Laminaria, and emended description of the genus Halosimplex.</title>
        <authorList>
            <person name="Cui H."/>
        </authorList>
    </citation>
    <scope>NUCLEOTIDE SEQUENCE [LARGE SCALE GENOMIC DNA]</scope>
    <source>
        <strain evidence="2 3">R27</strain>
    </source>
</reference>
<dbReference type="Pfam" id="PF23455">
    <property type="entry name" value="DUF7129"/>
    <property type="match status" value="1"/>
</dbReference>
<dbReference type="AlphaFoldDB" id="A0A7D5PBH4"/>
<sequence>MPHHQDIADDAASRSTYECLVCGKIVKAETHPGDCPDCDGEFQNRAMSLE</sequence>
<proteinExistence type="predicted"/>
<evidence type="ECO:0000313" key="3">
    <source>
        <dbReference type="Proteomes" id="UP000509667"/>
    </source>
</evidence>
<feature type="domain" description="DUF7129" evidence="1">
    <location>
        <begin position="12"/>
        <end position="49"/>
    </location>
</feature>
<protein>
    <submittedName>
        <fullName evidence="2">Rubrerythrin-like domain-containing protein</fullName>
    </submittedName>
</protein>
<dbReference type="SUPFAM" id="SSF57802">
    <property type="entry name" value="Rubredoxin-like"/>
    <property type="match status" value="1"/>
</dbReference>
<dbReference type="Proteomes" id="UP000509667">
    <property type="component" value="Chromosome"/>
</dbReference>
<name>A0A7D5PBH4_9EURY</name>
<dbReference type="KEGG" id="hrr:HZS55_17720"/>
<dbReference type="OrthoDB" id="280213at2157"/>
<organism evidence="2 3">
    <name type="scientific">Halosimplex rubrum</name>
    <dbReference type="NCBI Taxonomy" id="869889"/>
    <lineage>
        <taxon>Archaea</taxon>
        <taxon>Methanobacteriati</taxon>
        <taxon>Methanobacteriota</taxon>
        <taxon>Stenosarchaea group</taxon>
        <taxon>Halobacteria</taxon>
        <taxon>Halobacteriales</taxon>
        <taxon>Haloarculaceae</taxon>
        <taxon>Halosimplex</taxon>
    </lineage>
</organism>
<dbReference type="InterPro" id="IPR055553">
    <property type="entry name" value="DUF7129"/>
</dbReference>
<keyword evidence="3" id="KW-1185">Reference proteome</keyword>
<dbReference type="RefSeq" id="WP_179908897.1">
    <property type="nucleotide sequence ID" value="NZ_CP058910.1"/>
</dbReference>
<dbReference type="GeneID" id="56079741"/>
<accession>A0A7D5PBH4</accession>
<dbReference type="NCBIfam" id="NF033497">
    <property type="entry name" value="rubre_like_arch"/>
    <property type="match status" value="1"/>
</dbReference>
<dbReference type="EMBL" id="CP058910">
    <property type="protein sequence ID" value="QLH79020.1"/>
    <property type="molecule type" value="Genomic_DNA"/>
</dbReference>
<evidence type="ECO:0000259" key="1">
    <source>
        <dbReference type="Pfam" id="PF23455"/>
    </source>
</evidence>
<gene>
    <name evidence="2" type="ORF">HZS55_17720</name>
</gene>